<sequence length="282" mass="31638">MSNKKEIELVDCPRDAIQGISHFISTERKVDYINQLIESNLLDCIDFGSFVSPKAVPQMQDTALVIDRLDKSEAVKLLAIVANDQGAEIATKFPKIDYLGYPFSISETFQQRNTNSSIEKSIETIKSIQSRVSKTNQELVVYLSMGFGNPYGDFWSKELVLDWIDVLQKQDVKNFSIADTTAEASPEIIKEVFTEVSRTFGNLEIGVHLHSRVENAQLKIDAAYDAGCRKFEGAILGYGGCPFAKDELVGNIPTELLLERFQRGEYAQISAIMNSFQEMIKQ</sequence>
<dbReference type="PROSITE" id="PS50991">
    <property type="entry name" value="PYR_CT"/>
    <property type="match status" value="1"/>
</dbReference>
<organism evidence="5 6">
    <name type="scientific">Sphingobacterium hungaricum</name>
    <dbReference type="NCBI Taxonomy" id="2082723"/>
    <lineage>
        <taxon>Bacteria</taxon>
        <taxon>Pseudomonadati</taxon>
        <taxon>Bacteroidota</taxon>
        <taxon>Sphingobacteriia</taxon>
        <taxon>Sphingobacteriales</taxon>
        <taxon>Sphingobacteriaceae</taxon>
        <taxon>Sphingobacterium</taxon>
    </lineage>
</organism>
<dbReference type="RefSeq" id="WP_196935786.1">
    <property type="nucleotide sequence ID" value="NZ_MU158698.1"/>
</dbReference>
<evidence type="ECO:0000313" key="6">
    <source>
        <dbReference type="Proteomes" id="UP000616201"/>
    </source>
</evidence>
<dbReference type="GO" id="GO:0046872">
    <property type="term" value="F:metal ion binding"/>
    <property type="evidence" value="ECO:0007669"/>
    <property type="project" value="UniProtKB-KW"/>
</dbReference>
<evidence type="ECO:0000256" key="1">
    <source>
        <dbReference type="ARBA" id="ARBA00009405"/>
    </source>
</evidence>
<reference evidence="5" key="1">
    <citation type="submission" date="2018-02" db="EMBL/GenBank/DDBJ databases">
        <authorList>
            <person name="Vasarhelyi B.M."/>
            <person name="Deshmukh S."/>
            <person name="Balint B."/>
            <person name="Kukolya J."/>
        </authorList>
    </citation>
    <scope>NUCLEOTIDE SEQUENCE</scope>
    <source>
        <strain evidence="5">KB22</strain>
    </source>
</reference>
<name>A0A928UWT6_9SPHI</name>
<keyword evidence="3 5" id="KW-0456">Lyase</keyword>
<dbReference type="GO" id="GO:0006552">
    <property type="term" value="P:L-leucine catabolic process"/>
    <property type="evidence" value="ECO:0007669"/>
    <property type="project" value="TreeGrafter"/>
</dbReference>
<gene>
    <name evidence="5" type="ORF">C4F49_04545</name>
</gene>
<evidence type="ECO:0000256" key="3">
    <source>
        <dbReference type="ARBA" id="ARBA00023239"/>
    </source>
</evidence>
<dbReference type="PANTHER" id="PTHR42738">
    <property type="entry name" value="HYDROXYMETHYLGLUTARYL-COA LYASE"/>
    <property type="match status" value="1"/>
</dbReference>
<dbReference type="Proteomes" id="UP000616201">
    <property type="component" value="Unassembled WGS sequence"/>
</dbReference>
<dbReference type="Gene3D" id="3.20.20.70">
    <property type="entry name" value="Aldolase class I"/>
    <property type="match status" value="1"/>
</dbReference>
<dbReference type="InterPro" id="IPR000891">
    <property type="entry name" value="PYR_CT"/>
</dbReference>
<comment type="similarity">
    <text evidence="1">Belongs to the HMG-CoA lyase family.</text>
</comment>
<dbReference type="AlphaFoldDB" id="A0A928UWT6"/>
<comment type="caution">
    <text evidence="5">The sequence shown here is derived from an EMBL/GenBank/DDBJ whole genome shotgun (WGS) entry which is preliminary data.</text>
</comment>
<dbReference type="SUPFAM" id="SSF51569">
    <property type="entry name" value="Aldolase"/>
    <property type="match status" value="1"/>
</dbReference>
<evidence type="ECO:0000256" key="2">
    <source>
        <dbReference type="ARBA" id="ARBA00022723"/>
    </source>
</evidence>
<feature type="domain" description="Pyruvate carboxyltransferase" evidence="4">
    <location>
        <begin position="6"/>
        <end position="273"/>
    </location>
</feature>
<proteinExistence type="inferred from homology"/>
<evidence type="ECO:0000259" key="4">
    <source>
        <dbReference type="PROSITE" id="PS50991"/>
    </source>
</evidence>
<dbReference type="GO" id="GO:0004419">
    <property type="term" value="F:hydroxymethylglutaryl-CoA lyase activity"/>
    <property type="evidence" value="ECO:0007669"/>
    <property type="project" value="TreeGrafter"/>
</dbReference>
<dbReference type="GO" id="GO:0046951">
    <property type="term" value="P:ketone body biosynthetic process"/>
    <property type="evidence" value="ECO:0007669"/>
    <property type="project" value="TreeGrafter"/>
</dbReference>
<dbReference type="InterPro" id="IPR013785">
    <property type="entry name" value="Aldolase_TIM"/>
</dbReference>
<dbReference type="EMBL" id="PRDK01000003">
    <property type="protein sequence ID" value="MBE8712941.1"/>
    <property type="molecule type" value="Genomic_DNA"/>
</dbReference>
<keyword evidence="6" id="KW-1185">Reference proteome</keyword>
<accession>A0A928UWT6</accession>
<dbReference type="PANTHER" id="PTHR42738:SF7">
    <property type="entry name" value="HYDROXYMETHYLGLUTARYL-COA LYASE"/>
    <property type="match status" value="1"/>
</dbReference>
<evidence type="ECO:0000313" key="5">
    <source>
        <dbReference type="EMBL" id="MBE8712941.1"/>
    </source>
</evidence>
<dbReference type="InterPro" id="IPR043594">
    <property type="entry name" value="HMGL"/>
</dbReference>
<protein>
    <submittedName>
        <fullName evidence="5">Hydroxymethylglutaryl-CoA lyase</fullName>
    </submittedName>
</protein>
<keyword evidence="2" id="KW-0479">Metal-binding</keyword>
<dbReference type="Pfam" id="PF00682">
    <property type="entry name" value="HMGL-like"/>
    <property type="match status" value="1"/>
</dbReference>